<dbReference type="PANTHER" id="PTHR45649">
    <property type="entry name" value="AMINO-ACID PERMEASE BAT1"/>
    <property type="match status" value="1"/>
</dbReference>
<comment type="caution">
    <text evidence="7">The sequence shown here is derived from an EMBL/GenBank/DDBJ whole genome shotgun (WGS) entry which is preliminary data.</text>
</comment>
<dbReference type="GO" id="GO:0022857">
    <property type="term" value="F:transmembrane transporter activity"/>
    <property type="evidence" value="ECO:0007669"/>
    <property type="project" value="InterPro"/>
</dbReference>
<feature type="transmembrane region" description="Helical" evidence="6">
    <location>
        <begin position="77"/>
        <end position="96"/>
    </location>
</feature>
<evidence type="ECO:0000256" key="6">
    <source>
        <dbReference type="SAM" id="Phobius"/>
    </source>
</evidence>
<dbReference type="GO" id="GO:0016020">
    <property type="term" value="C:membrane"/>
    <property type="evidence" value="ECO:0007669"/>
    <property type="project" value="UniProtKB-SubCell"/>
</dbReference>
<feature type="transmembrane region" description="Helical" evidence="6">
    <location>
        <begin position="161"/>
        <end position="187"/>
    </location>
</feature>
<feature type="transmembrane region" description="Helical" evidence="6">
    <location>
        <begin position="226"/>
        <end position="248"/>
    </location>
</feature>
<feature type="transmembrane region" description="Helical" evidence="6">
    <location>
        <begin position="268"/>
        <end position="287"/>
    </location>
</feature>
<feature type="transmembrane region" description="Helical" evidence="6">
    <location>
        <begin position="359"/>
        <end position="378"/>
    </location>
</feature>
<dbReference type="Pfam" id="PF13520">
    <property type="entry name" value="AA_permease_2"/>
    <property type="match status" value="1"/>
</dbReference>
<dbReference type="GeneID" id="81627816"/>
<reference evidence="7" key="1">
    <citation type="submission" date="2022-12" db="EMBL/GenBank/DDBJ databases">
        <authorList>
            <person name="Petersen C."/>
        </authorList>
    </citation>
    <scope>NUCLEOTIDE SEQUENCE</scope>
    <source>
        <strain evidence="7">IBT 30728</strain>
    </source>
</reference>
<evidence type="ECO:0000256" key="1">
    <source>
        <dbReference type="ARBA" id="ARBA00004141"/>
    </source>
</evidence>
<keyword evidence="8" id="KW-1185">Reference proteome</keyword>
<feature type="transmembrane region" description="Helical" evidence="6">
    <location>
        <begin position="410"/>
        <end position="430"/>
    </location>
</feature>
<keyword evidence="5 6" id="KW-0472">Membrane</keyword>
<keyword evidence="3 6" id="KW-0812">Transmembrane</keyword>
<sequence length="546" mass="60529">MEMQTPNKSTQLETMDVEFHPLDRDVPPPQKGTLLDDHDMQRMGKVQELKTRGCVDARLWRPSSLLTFRDQRNMRPIAALSFASILQATWEFILISNSQGLENGGLSGMFWSYMWTFVGFGLIIASLSEMASMAPTSGGQYHWVSEFASPRHQKFLSYVTGWMSVLAWQAGAASGSFLTGTIIQGLISVRNPNYVPQNWQGTLFVFAMVLVIYIANVYASDLMPVLSNLLMILHVLAWVVVLIVLWAMAPHQSARAVFVTGWQNGGNWSTMGLSVMIGQISAIYGSLSSDACAHMSEEVKDAGRYVPVAIAWGYFSNGIMATILLVTFLFAIPSVEDALSDDTGFPFIYVFKNAVSIEGVNGLTSLILLPVIFSNILFNASTSRQTFAFARDRGLPFSRFISKVDPKRQIPTNAIALSCTVSCALALINIGSTTAFNAIISLNVAALMFTYIISIGCVIYKKLHDPGSLPARQWDMGRWGLTVNIIALIYSCFALFWSLWPSERSITVDNFNWSVVIFVAVFFLSLFMYLVKGRFEYDGPAVIVQH</sequence>
<protein>
    <recommendedName>
        <fullName evidence="9">Amino acid transporter</fullName>
    </recommendedName>
</protein>
<reference evidence="7" key="2">
    <citation type="journal article" date="2023" name="IMA Fungus">
        <title>Comparative genomic study of the Penicillium genus elucidates a diverse pangenome and 15 lateral gene transfer events.</title>
        <authorList>
            <person name="Petersen C."/>
            <person name="Sorensen T."/>
            <person name="Nielsen M.R."/>
            <person name="Sondergaard T.E."/>
            <person name="Sorensen J.L."/>
            <person name="Fitzpatrick D.A."/>
            <person name="Frisvad J.C."/>
            <person name="Nielsen K.L."/>
        </authorList>
    </citation>
    <scope>NUCLEOTIDE SEQUENCE</scope>
    <source>
        <strain evidence="7">IBT 30728</strain>
    </source>
</reference>
<name>A0A9X0BNL4_9EURO</name>
<dbReference type="EMBL" id="JAPWDQ010000011">
    <property type="protein sequence ID" value="KAJ5475679.1"/>
    <property type="molecule type" value="Genomic_DNA"/>
</dbReference>
<keyword evidence="2" id="KW-0813">Transport</keyword>
<feature type="transmembrane region" description="Helical" evidence="6">
    <location>
        <begin position="308"/>
        <end position="332"/>
    </location>
</feature>
<feature type="transmembrane region" description="Helical" evidence="6">
    <location>
        <begin position="199"/>
        <end position="219"/>
    </location>
</feature>
<evidence type="ECO:0000256" key="5">
    <source>
        <dbReference type="ARBA" id="ARBA00023136"/>
    </source>
</evidence>
<evidence type="ECO:0008006" key="9">
    <source>
        <dbReference type="Google" id="ProtNLM"/>
    </source>
</evidence>
<evidence type="ECO:0000256" key="4">
    <source>
        <dbReference type="ARBA" id="ARBA00022989"/>
    </source>
</evidence>
<accession>A0A9X0BNL4</accession>
<feature type="transmembrane region" description="Helical" evidence="6">
    <location>
        <begin position="511"/>
        <end position="531"/>
    </location>
</feature>
<evidence type="ECO:0000313" key="7">
    <source>
        <dbReference type="EMBL" id="KAJ5475679.1"/>
    </source>
</evidence>
<evidence type="ECO:0000256" key="2">
    <source>
        <dbReference type="ARBA" id="ARBA00022448"/>
    </source>
</evidence>
<comment type="subcellular location">
    <subcellularLocation>
        <location evidence="1">Membrane</location>
        <topology evidence="1">Multi-pass membrane protein</topology>
    </subcellularLocation>
</comment>
<keyword evidence="4 6" id="KW-1133">Transmembrane helix</keyword>
<feature type="transmembrane region" description="Helical" evidence="6">
    <location>
        <begin position="436"/>
        <end position="460"/>
    </location>
</feature>
<organism evidence="7 8">
    <name type="scientific">Penicillium diatomitis</name>
    <dbReference type="NCBI Taxonomy" id="2819901"/>
    <lineage>
        <taxon>Eukaryota</taxon>
        <taxon>Fungi</taxon>
        <taxon>Dikarya</taxon>
        <taxon>Ascomycota</taxon>
        <taxon>Pezizomycotina</taxon>
        <taxon>Eurotiomycetes</taxon>
        <taxon>Eurotiomycetidae</taxon>
        <taxon>Eurotiales</taxon>
        <taxon>Aspergillaceae</taxon>
        <taxon>Penicillium</taxon>
    </lineage>
</organism>
<dbReference type="InterPro" id="IPR002293">
    <property type="entry name" value="AA/rel_permease1"/>
</dbReference>
<dbReference type="Proteomes" id="UP001148312">
    <property type="component" value="Unassembled WGS sequence"/>
</dbReference>
<dbReference type="RefSeq" id="XP_056787432.1">
    <property type="nucleotide sequence ID" value="XM_056937567.1"/>
</dbReference>
<dbReference type="PANTHER" id="PTHR45649:SF4">
    <property type="entry name" value="TRANSPORTER, PUTATIVE (EUROFUNG)-RELATED"/>
    <property type="match status" value="1"/>
</dbReference>
<evidence type="ECO:0000256" key="3">
    <source>
        <dbReference type="ARBA" id="ARBA00022692"/>
    </source>
</evidence>
<feature type="transmembrane region" description="Helical" evidence="6">
    <location>
        <begin position="108"/>
        <end position="127"/>
    </location>
</feature>
<evidence type="ECO:0000313" key="8">
    <source>
        <dbReference type="Proteomes" id="UP001148312"/>
    </source>
</evidence>
<feature type="transmembrane region" description="Helical" evidence="6">
    <location>
        <begin position="481"/>
        <end position="499"/>
    </location>
</feature>
<dbReference type="Gene3D" id="1.20.1740.10">
    <property type="entry name" value="Amino acid/polyamine transporter I"/>
    <property type="match status" value="1"/>
</dbReference>
<gene>
    <name evidence="7" type="ORF">N7539_007966</name>
</gene>
<dbReference type="AlphaFoldDB" id="A0A9X0BNL4"/>
<proteinExistence type="predicted"/>
<dbReference type="PIRSF" id="PIRSF006060">
    <property type="entry name" value="AA_transporter"/>
    <property type="match status" value="1"/>
</dbReference>